<dbReference type="PROSITE" id="PS50043">
    <property type="entry name" value="HTH_LUXR_2"/>
    <property type="match status" value="1"/>
</dbReference>
<dbReference type="GO" id="GO:0006355">
    <property type="term" value="P:regulation of DNA-templated transcription"/>
    <property type="evidence" value="ECO:0007669"/>
    <property type="project" value="InterPro"/>
</dbReference>
<evidence type="ECO:0000313" key="11">
    <source>
        <dbReference type="Proteomes" id="UP000036923"/>
    </source>
</evidence>
<dbReference type="SMART" id="SM00421">
    <property type="entry name" value="HTH_LUXR"/>
    <property type="match status" value="1"/>
</dbReference>
<keyword evidence="4" id="KW-0238">DNA-binding</keyword>
<reference evidence="11" key="1">
    <citation type="submission" date="2015-07" db="EMBL/GenBank/DDBJ databases">
        <title>Near-Complete Genome Sequence of the Cellulolytic Bacterium Bacteroides (Pseudobacteroides) cellulosolvens ATCC 35603.</title>
        <authorList>
            <person name="Dassa B."/>
            <person name="Utturkar S.M."/>
            <person name="Klingeman D.M."/>
            <person name="Hurt R.A."/>
            <person name="Keller M."/>
            <person name="Xu J."/>
            <person name="Reddy Y.H.K."/>
            <person name="Borovok I."/>
            <person name="Grinberg I.R."/>
            <person name="Lamed R."/>
            <person name="Zhivin O."/>
            <person name="Bayer E.A."/>
            <person name="Brown S.D."/>
        </authorList>
    </citation>
    <scope>NUCLEOTIDE SEQUENCE [LARGE SCALE GENOMIC DNA]</scope>
    <source>
        <strain evidence="11">DSM 2933</strain>
    </source>
</reference>
<feature type="modified residue" description="4-aspartylphosphate" evidence="7">
    <location>
        <position position="56"/>
    </location>
</feature>
<evidence type="ECO:0000256" key="1">
    <source>
        <dbReference type="ARBA" id="ARBA00018672"/>
    </source>
</evidence>
<organism evidence="10 11">
    <name type="scientific">Pseudobacteroides cellulosolvens ATCC 35603 = DSM 2933</name>
    <dbReference type="NCBI Taxonomy" id="398512"/>
    <lineage>
        <taxon>Bacteria</taxon>
        <taxon>Bacillati</taxon>
        <taxon>Bacillota</taxon>
        <taxon>Clostridia</taxon>
        <taxon>Eubacteriales</taxon>
        <taxon>Oscillospiraceae</taxon>
        <taxon>Pseudobacteroides</taxon>
    </lineage>
</organism>
<dbReference type="PRINTS" id="PR00038">
    <property type="entry name" value="HTHLUXR"/>
</dbReference>
<dbReference type="InterPro" id="IPR000792">
    <property type="entry name" value="Tscrpt_reg_LuxR_C"/>
</dbReference>
<keyword evidence="5" id="KW-0804">Transcription</keyword>
<comment type="function">
    <text evidence="6">May play the central regulatory role in sporulation. It may be an element of the effector pathway responsible for the activation of sporulation genes in response to nutritional stress. Spo0A may act in concert with spo0H (a sigma factor) to control the expression of some genes that are critical to the sporulation process.</text>
</comment>
<keyword evidence="2 7" id="KW-0597">Phosphoprotein</keyword>
<dbReference type="RefSeq" id="WP_050753036.1">
    <property type="nucleotide sequence ID" value="NZ_LGTC01000001.1"/>
</dbReference>
<evidence type="ECO:0000313" key="10">
    <source>
        <dbReference type="EMBL" id="KNY25378.1"/>
    </source>
</evidence>
<dbReference type="STRING" id="398512.Bccel_0638"/>
<dbReference type="InterPro" id="IPR058245">
    <property type="entry name" value="NreC/VraR/RcsB-like_REC"/>
</dbReference>
<dbReference type="GO" id="GO:0000160">
    <property type="term" value="P:phosphorelay signal transduction system"/>
    <property type="evidence" value="ECO:0007669"/>
    <property type="project" value="InterPro"/>
</dbReference>
<evidence type="ECO:0000256" key="7">
    <source>
        <dbReference type="PROSITE-ProRule" id="PRU00169"/>
    </source>
</evidence>
<dbReference type="Pfam" id="PF00196">
    <property type="entry name" value="GerE"/>
    <property type="match status" value="1"/>
</dbReference>
<keyword evidence="11" id="KW-1185">Reference proteome</keyword>
<evidence type="ECO:0000256" key="6">
    <source>
        <dbReference type="ARBA" id="ARBA00024867"/>
    </source>
</evidence>
<proteinExistence type="predicted"/>
<dbReference type="Proteomes" id="UP000036923">
    <property type="component" value="Unassembled WGS sequence"/>
</dbReference>
<evidence type="ECO:0000256" key="5">
    <source>
        <dbReference type="ARBA" id="ARBA00023163"/>
    </source>
</evidence>
<evidence type="ECO:0000256" key="2">
    <source>
        <dbReference type="ARBA" id="ARBA00022553"/>
    </source>
</evidence>
<evidence type="ECO:0000256" key="3">
    <source>
        <dbReference type="ARBA" id="ARBA00023015"/>
    </source>
</evidence>
<protein>
    <recommendedName>
        <fullName evidence="1">Stage 0 sporulation protein A homolog</fullName>
    </recommendedName>
</protein>
<comment type="caution">
    <text evidence="10">The sequence shown here is derived from an EMBL/GenBank/DDBJ whole genome shotgun (WGS) entry which is preliminary data.</text>
</comment>
<dbReference type="AlphaFoldDB" id="A0A0L6JI55"/>
<dbReference type="PANTHER" id="PTHR43214">
    <property type="entry name" value="TWO-COMPONENT RESPONSE REGULATOR"/>
    <property type="match status" value="1"/>
</dbReference>
<sequence>MNKIKMIIVEDDEKWVMALNLFLELEPDFEVTAVAGDYDKAIEICTSTDADIILMDINLSGNELDGIYATAEILCHKDVKVIMLTAMSDREIIQNAYIAGAVNYILKNNYKDIPSIIRSTLKSSTPNEVLAKDYQRLRINELLYPLTTQEKEIFKMFTEGKSKKDVLECLYISDNTLKNHIHSIIRKLESKTIHDAVEKIKRKGFLKKSTCVNQTHKNKISVLARTLIFFRPFNE</sequence>
<dbReference type="Gene3D" id="3.40.50.2300">
    <property type="match status" value="1"/>
</dbReference>
<dbReference type="Pfam" id="PF00072">
    <property type="entry name" value="Response_reg"/>
    <property type="match status" value="1"/>
</dbReference>
<dbReference type="GO" id="GO:0003677">
    <property type="term" value="F:DNA binding"/>
    <property type="evidence" value="ECO:0007669"/>
    <property type="project" value="UniProtKB-KW"/>
</dbReference>
<dbReference type="InterPro" id="IPR011006">
    <property type="entry name" value="CheY-like_superfamily"/>
</dbReference>
<dbReference type="SUPFAM" id="SSF52172">
    <property type="entry name" value="CheY-like"/>
    <property type="match status" value="1"/>
</dbReference>
<gene>
    <name evidence="10" type="ORF">Bccel_0638</name>
</gene>
<feature type="domain" description="HTH luxR-type" evidence="8">
    <location>
        <begin position="139"/>
        <end position="204"/>
    </location>
</feature>
<dbReference type="CDD" id="cd17535">
    <property type="entry name" value="REC_NarL-like"/>
    <property type="match status" value="1"/>
</dbReference>
<dbReference type="SMART" id="SM00448">
    <property type="entry name" value="REC"/>
    <property type="match status" value="1"/>
</dbReference>
<dbReference type="PROSITE" id="PS50110">
    <property type="entry name" value="RESPONSE_REGULATORY"/>
    <property type="match status" value="1"/>
</dbReference>
<dbReference type="InterPro" id="IPR001789">
    <property type="entry name" value="Sig_transdc_resp-reg_receiver"/>
</dbReference>
<dbReference type="InterPro" id="IPR016032">
    <property type="entry name" value="Sig_transdc_resp-reg_C-effctor"/>
</dbReference>
<dbReference type="InterPro" id="IPR039420">
    <property type="entry name" value="WalR-like"/>
</dbReference>
<feature type="domain" description="Response regulatory" evidence="9">
    <location>
        <begin position="5"/>
        <end position="122"/>
    </location>
</feature>
<accession>A0A0L6JI55</accession>
<dbReference type="eggNOG" id="COG2197">
    <property type="taxonomic scope" value="Bacteria"/>
</dbReference>
<dbReference type="SUPFAM" id="SSF46894">
    <property type="entry name" value="C-terminal effector domain of the bipartite response regulators"/>
    <property type="match status" value="1"/>
</dbReference>
<keyword evidence="3" id="KW-0805">Transcription regulation</keyword>
<name>A0A0L6JI55_9FIRM</name>
<evidence type="ECO:0000259" key="8">
    <source>
        <dbReference type="PROSITE" id="PS50043"/>
    </source>
</evidence>
<evidence type="ECO:0000256" key="4">
    <source>
        <dbReference type="ARBA" id="ARBA00023125"/>
    </source>
</evidence>
<evidence type="ECO:0000259" key="9">
    <source>
        <dbReference type="PROSITE" id="PS50110"/>
    </source>
</evidence>
<dbReference type="EMBL" id="LGTC01000001">
    <property type="protein sequence ID" value="KNY25378.1"/>
    <property type="molecule type" value="Genomic_DNA"/>
</dbReference>